<dbReference type="InterPro" id="IPR050563">
    <property type="entry name" value="4-hydroxybenzoyl-CoA_TE"/>
</dbReference>
<dbReference type="GO" id="GO:0047617">
    <property type="term" value="F:fatty acyl-CoA hydrolase activity"/>
    <property type="evidence" value="ECO:0007669"/>
    <property type="project" value="TreeGrafter"/>
</dbReference>
<reference evidence="2" key="2">
    <citation type="submission" date="2015-01" db="EMBL/GenBank/DDBJ databases">
        <title>Evolutionary Origins and Diversification of the Mycorrhizal Mutualists.</title>
        <authorList>
            <consortium name="DOE Joint Genome Institute"/>
            <consortium name="Mycorrhizal Genomics Consortium"/>
            <person name="Kohler A."/>
            <person name="Kuo A."/>
            <person name="Nagy L.G."/>
            <person name="Floudas D."/>
            <person name="Copeland A."/>
            <person name="Barry K.W."/>
            <person name="Cichocki N."/>
            <person name="Veneault-Fourrey C."/>
            <person name="LaButti K."/>
            <person name="Lindquist E.A."/>
            <person name="Lipzen A."/>
            <person name="Lundell T."/>
            <person name="Morin E."/>
            <person name="Murat C."/>
            <person name="Riley R."/>
            <person name="Ohm R."/>
            <person name="Sun H."/>
            <person name="Tunlid A."/>
            <person name="Henrissat B."/>
            <person name="Grigoriev I.V."/>
            <person name="Hibbett D.S."/>
            <person name="Martin F."/>
        </authorList>
    </citation>
    <scope>NUCLEOTIDE SEQUENCE [LARGE SCALE GENOMIC DNA]</scope>
    <source>
        <strain evidence="2">MUT 4182</strain>
    </source>
</reference>
<gene>
    <name evidence="1" type="ORF">M407DRAFT_206567</name>
</gene>
<dbReference type="InterPro" id="IPR029069">
    <property type="entry name" value="HotDog_dom_sf"/>
</dbReference>
<dbReference type="PANTHER" id="PTHR31793:SF39">
    <property type="entry name" value="THIOESTERASE_THIOL ESTER DEHYDRASE-ISOMERASE"/>
    <property type="match status" value="1"/>
</dbReference>
<name>A0A0C3LWX0_9AGAM</name>
<dbReference type="Pfam" id="PF13279">
    <property type="entry name" value="4HBT_2"/>
    <property type="match status" value="1"/>
</dbReference>
<evidence type="ECO:0008006" key="3">
    <source>
        <dbReference type="Google" id="ProtNLM"/>
    </source>
</evidence>
<keyword evidence="2" id="KW-1185">Reference proteome</keyword>
<organism evidence="1 2">
    <name type="scientific">Tulasnella calospora MUT 4182</name>
    <dbReference type="NCBI Taxonomy" id="1051891"/>
    <lineage>
        <taxon>Eukaryota</taxon>
        <taxon>Fungi</taxon>
        <taxon>Dikarya</taxon>
        <taxon>Basidiomycota</taxon>
        <taxon>Agaricomycotina</taxon>
        <taxon>Agaricomycetes</taxon>
        <taxon>Cantharellales</taxon>
        <taxon>Tulasnellaceae</taxon>
        <taxon>Tulasnella</taxon>
    </lineage>
</organism>
<sequence>MWPNGPPSLDDAPGRPGTLETILSKQAEKHARETGYDPLSFWEQKIVWGDLDSFRHLNNVRYVRFIESGRMKYFSELAKSLSPESAKNMLEGKGKSLILKKIGVNFKRPVVYPDTLLVSHRPHSLEATRFHLSTSLYSFSQEAEVASSDSICVWYDYDTLKKCEAPADIGGLLQERATLCAEAKQQRG</sequence>
<dbReference type="HOGENOM" id="CLU_094666_1_0_1"/>
<evidence type="ECO:0000313" key="1">
    <source>
        <dbReference type="EMBL" id="KIO25852.1"/>
    </source>
</evidence>
<dbReference type="OrthoDB" id="5538558at2759"/>
<dbReference type="Proteomes" id="UP000054248">
    <property type="component" value="Unassembled WGS sequence"/>
</dbReference>
<dbReference type="AlphaFoldDB" id="A0A0C3LWX0"/>
<protein>
    <recommendedName>
        <fullName evidence="3">Thioesterase domain-containing protein</fullName>
    </recommendedName>
</protein>
<evidence type="ECO:0000313" key="2">
    <source>
        <dbReference type="Proteomes" id="UP000054248"/>
    </source>
</evidence>
<dbReference type="PANTHER" id="PTHR31793">
    <property type="entry name" value="4-HYDROXYBENZOYL-COA THIOESTERASE FAMILY MEMBER"/>
    <property type="match status" value="1"/>
</dbReference>
<reference evidence="1 2" key="1">
    <citation type="submission" date="2014-04" db="EMBL/GenBank/DDBJ databases">
        <authorList>
            <consortium name="DOE Joint Genome Institute"/>
            <person name="Kuo A."/>
            <person name="Girlanda M."/>
            <person name="Perotto S."/>
            <person name="Kohler A."/>
            <person name="Nagy L.G."/>
            <person name="Floudas D."/>
            <person name="Copeland A."/>
            <person name="Barry K.W."/>
            <person name="Cichocki N."/>
            <person name="Veneault-Fourrey C."/>
            <person name="LaButti K."/>
            <person name="Lindquist E.A."/>
            <person name="Lipzen A."/>
            <person name="Lundell T."/>
            <person name="Morin E."/>
            <person name="Murat C."/>
            <person name="Sun H."/>
            <person name="Tunlid A."/>
            <person name="Henrissat B."/>
            <person name="Grigoriev I.V."/>
            <person name="Hibbett D.S."/>
            <person name="Martin F."/>
            <person name="Nordberg H.P."/>
            <person name="Cantor M.N."/>
            <person name="Hua S.X."/>
        </authorList>
    </citation>
    <scope>NUCLEOTIDE SEQUENCE [LARGE SCALE GENOMIC DNA]</scope>
    <source>
        <strain evidence="1 2">MUT 4182</strain>
    </source>
</reference>
<dbReference type="SUPFAM" id="SSF54637">
    <property type="entry name" value="Thioesterase/thiol ester dehydrase-isomerase"/>
    <property type="match status" value="1"/>
</dbReference>
<dbReference type="EMBL" id="KN823034">
    <property type="protein sequence ID" value="KIO25852.1"/>
    <property type="molecule type" value="Genomic_DNA"/>
</dbReference>
<dbReference type="Gene3D" id="3.10.129.10">
    <property type="entry name" value="Hotdog Thioesterase"/>
    <property type="match status" value="1"/>
</dbReference>
<proteinExistence type="predicted"/>
<accession>A0A0C3LWX0</accession>
<dbReference type="CDD" id="cd00586">
    <property type="entry name" value="4HBT"/>
    <property type="match status" value="1"/>
</dbReference>